<comment type="caution">
    <text evidence="1">The sequence shown here is derived from an EMBL/GenBank/DDBJ whole genome shotgun (WGS) entry which is preliminary data.</text>
</comment>
<dbReference type="Gene3D" id="3.90.226.10">
    <property type="entry name" value="2-enoyl-CoA Hydratase, Chain A, domain 1"/>
    <property type="match status" value="1"/>
</dbReference>
<reference evidence="1 2" key="1">
    <citation type="submission" date="2022-11" db="EMBL/GenBank/DDBJ databases">
        <title>Minimal conservation of predation-associated metabolite biosynthetic gene clusters underscores biosynthetic potential of Myxococcota including descriptions for ten novel species: Archangium lansinium sp. nov., Myxococcus landrumus sp. nov., Nannocystis bai.</title>
        <authorList>
            <person name="Ahearne A."/>
            <person name="Stevens C."/>
            <person name="Dowd S."/>
        </authorList>
    </citation>
    <scope>NUCLEOTIDE SEQUENCE [LARGE SCALE GENOMIC DNA]</scope>
    <source>
        <strain evidence="1 2">NCELM</strain>
    </source>
</reference>
<gene>
    <name evidence="1" type="ORF">POL58_36085</name>
</gene>
<dbReference type="RefSeq" id="WP_272005943.1">
    <property type="nucleotide sequence ID" value="NZ_JAQNDN010000022.1"/>
</dbReference>
<evidence type="ECO:0000313" key="1">
    <source>
        <dbReference type="EMBL" id="MDC0673230.1"/>
    </source>
</evidence>
<sequence>MVLGLRADGPTPQETEVDLLDGSAQRWRAFELCLDVPPDTEALTLLMAQSARAETWLREVTIEATTSERTVGPDKRPLRRPEHLVVFARVYGHLRYFYPTEASTREWSVLAADGVEVAERAEDMGALGRELERWAARIGPDIQIAGSVPAAGAPDPAGPGWRHTGVSGQRTIYHSEFVAADPLAADVVVADVGGGLHIRYPRAFTGQTAPLALAEWPALDACAERDRSRSNRLAVTIMMWSLLEHFYPYHELMLTDWPAALRVALPAAATVGTPSELIHVLRRMLAELRDNHVRLWHGPEPRCRLPLGWRWIEERLVMTSDAKDGSFRRGDVVEQIDGIDVGVRIAEVEAEVSAATPAAQRDLTLRRLRDEPAGALTTLSLSTNGEGRRVTVRCVEGSGPSEPGEPIRALDDGLLVVRMGRIDRRFTADQLDRMARAPGLLFDLRPSADASPVLPHLTSAPLFGLTYASVLTAFPGAAGRSRTETQRQPIEPRAPLLTAPAAFLVDERANSAPESALAHVHQHRLGPVFGATTAGTTCDVNQVWFPDGYLVRWTGCLAQWDSGEVFHGTGVPASDPVQPTLAGVAAGRDEVLEAAAEWVRAQAALRP</sequence>
<dbReference type="SUPFAM" id="SSF52096">
    <property type="entry name" value="ClpP/crotonase"/>
    <property type="match status" value="1"/>
</dbReference>
<name>A0ABT5BGG0_9BACT</name>
<protein>
    <recommendedName>
        <fullName evidence="3">Tail specific protease domain-containing protein</fullName>
    </recommendedName>
</protein>
<proteinExistence type="predicted"/>
<evidence type="ECO:0000313" key="2">
    <source>
        <dbReference type="Proteomes" id="UP001217838"/>
    </source>
</evidence>
<keyword evidence="2" id="KW-1185">Reference proteome</keyword>
<evidence type="ECO:0008006" key="3">
    <source>
        <dbReference type="Google" id="ProtNLM"/>
    </source>
</evidence>
<accession>A0ABT5BGG0</accession>
<dbReference type="EMBL" id="JAQNDN010000022">
    <property type="protein sequence ID" value="MDC0673230.1"/>
    <property type="molecule type" value="Genomic_DNA"/>
</dbReference>
<dbReference type="InterPro" id="IPR029045">
    <property type="entry name" value="ClpP/crotonase-like_dom_sf"/>
</dbReference>
<dbReference type="Proteomes" id="UP001217838">
    <property type="component" value="Unassembled WGS sequence"/>
</dbReference>
<organism evidence="1 2">
    <name type="scientific">Nannocystis radixulma</name>
    <dbReference type="NCBI Taxonomy" id="2995305"/>
    <lineage>
        <taxon>Bacteria</taxon>
        <taxon>Pseudomonadati</taxon>
        <taxon>Myxococcota</taxon>
        <taxon>Polyangia</taxon>
        <taxon>Nannocystales</taxon>
        <taxon>Nannocystaceae</taxon>
        <taxon>Nannocystis</taxon>
    </lineage>
</organism>
<dbReference type="Gene3D" id="3.30.750.44">
    <property type="match status" value="1"/>
</dbReference>